<dbReference type="InterPro" id="IPR001841">
    <property type="entry name" value="Znf_RING"/>
</dbReference>
<name>A0A9P0CSN2_9CUCU</name>
<dbReference type="GO" id="GO:0005829">
    <property type="term" value="C:cytosol"/>
    <property type="evidence" value="ECO:0007669"/>
    <property type="project" value="UniProtKB-ARBA"/>
</dbReference>
<dbReference type="GO" id="GO:0043027">
    <property type="term" value="F:cysteine-type endopeptidase inhibitor activity involved in apoptotic process"/>
    <property type="evidence" value="ECO:0007669"/>
    <property type="project" value="UniProtKB-ARBA"/>
</dbReference>
<evidence type="ECO:0000256" key="7">
    <source>
        <dbReference type="SAM" id="MobiDB-lite"/>
    </source>
</evidence>
<dbReference type="Proteomes" id="UP001153636">
    <property type="component" value="Chromosome 3"/>
</dbReference>
<dbReference type="PANTHER" id="PTHR10044:SF139">
    <property type="entry name" value="DEATH-ASSOCIATED INHIBITOR OF APOPTOSIS 2"/>
    <property type="match status" value="1"/>
</dbReference>
<dbReference type="FunFam" id="1.10.1170.10:FF:000002">
    <property type="entry name" value="Baculoviral IAP repeat containing 7"/>
    <property type="match status" value="1"/>
</dbReference>
<dbReference type="SUPFAM" id="SSF57924">
    <property type="entry name" value="Inhibitor of apoptosis (IAP) repeat"/>
    <property type="match status" value="3"/>
</dbReference>
<dbReference type="Gene3D" id="1.10.1170.10">
    <property type="entry name" value="Inhibitor Of Apoptosis Protein (2mihbC-IAP-1), Chain A"/>
    <property type="match status" value="3"/>
</dbReference>
<protein>
    <recommendedName>
        <fullName evidence="8">RING-type domain-containing protein</fullName>
    </recommendedName>
</protein>
<evidence type="ECO:0000256" key="4">
    <source>
        <dbReference type="ARBA" id="ARBA00022771"/>
    </source>
</evidence>
<keyword evidence="2" id="KW-0053">Apoptosis</keyword>
<sequence length="534" mass="59646">MNQEVNRLLTFNEWPTGAEVSPRRIAKAGFFSTKQGMEVECFSCHVKISEWNYGDQVMNRHIALNPSCPFIVNPSTSGNVPIISPTHVPSTSINMYRESFALRLASFENWPASDIVTPESLVTAGFYYLKDGDNTQCAFCKGIVRAWEPGDDPDREHQRHFPSCPFVIAVINPRVQARDSNGSSSNSNLSSPMEKDYFPNINVVGNDHNLGELGVQAHKGPKKTNFATVEARLRSYVGWSSDLIQTPEVLAQSGFYYEGMGDQVRCFHCDGGLRHWDPHDDPWTEHARWFPNCSFVKLVKGQDFVTASTLGQPTDSSVRPSTQKSQTTTRRRREVTERELQSYLSSPQALAALSIGLNVERVKRAIREKLEQTGRAYSQPDALVEAALNLQHEEEDPSSHDSDTPLDSTFRNIVCTALEEVNNPRAETQVQPDHLSQNSQTTTRLDVLISPVKCLKRFNSDSNHAPPVEKTVSLEEENRILKEARLCKICMDGEVGIVFLPCGHLATCVNCAPNLEDCPVCRSTIKATVRTFLS</sequence>
<evidence type="ECO:0000313" key="9">
    <source>
        <dbReference type="EMBL" id="CAH1108732.1"/>
    </source>
</evidence>
<evidence type="ECO:0000256" key="1">
    <source>
        <dbReference type="ARBA" id="ARBA00006672"/>
    </source>
</evidence>
<comment type="similarity">
    <text evidence="1">Belongs to the IAP family.</text>
</comment>
<dbReference type="GO" id="GO:0061630">
    <property type="term" value="F:ubiquitin protein ligase activity"/>
    <property type="evidence" value="ECO:0007669"/>
    <property type="project" value="TreeGrafter"/>
</dbReference>
<dbReference type="GO" id="GO:0008270">
    <property type="term" value="F:zinc ion binding"/>
    <property type="evidence" value="ECO:0007669"/>
    <property type="project" value="UniProtKB-KW"/>
</dbReference>
<dbReference type="CDD" id="cd16713">
    <property type="entry name" value="RING-HC_BIRC2_3_7"/>
    <property type="match status" value="1"/>
</dbReference>
<dbReference type="GO" id="GO:0022416">
    <property type="term" value="P:chaeta development"/>
    <property type="evidence" value="ECO:0007669"/>
    <property type="project" value="UniProtKB-ARBA"/>
</dbReference>
<feature type="compositionally biased region" description="Polar residues" evidence="7">
    <location>
        <begin position="309"/>
        <end position="326"/>
    </location>
</feature>
<dbReference type="GO" id="GO:0031625">
    <property type="term" value="F:ubiquitin protein ligase binding"/>
    <property type="evidence" value="ECO:0007669"/>
    <property type="project" value="UniProtKB-ARBA"/>
</dbReference>
<dbReference type="AlphaFoldDB" id="A0A9P0CSN2"/>
<dbReference type="FunFam" id="1.10.1170.10:FF:000003">
    <property type="entry name" value="E3 ubiquitin-protein ligase XIAP"/>
    <property type="match status" value="1"/>
</dbReference>
<dbReference type="Pfam" id="PF13920">
    <property type="entry name" value="zf-C3HC4_3"/>
    <property type="match status" value="1"/>
</dbReference>
<dbReference type="SMART" id="SM00238">
    <property type="entry name" value="BIR"/>
    <property type="match status" value="3"/>
</dbReference>
<evidence type="ECO:0000256" key="2">
    <source>
        <dbReference type="ARBA" id="ARBA00022703"/>
    </source>
</evidence>
<dbReference type="GO" id="GO:0089720">
    <property type="term" value="F:caspase binding"/>
    <property type="evidence" value="ECO:0007669"/>
    <property type="project" value="UniProtKB-ARBA"/>
</dbReference>
<feature type="region of interest" description="Disordered" evidence="7">
    <location>
        <begin position="309"/>
        <end position="336"/>
    </location>
</feature>
<dbReference type="Pfam" id="PF00653">
    <property type="entry name" value="BIR"/>
    <property type="match status" value="3"/>
</dbReference>
<dbReference type="CDD" id="cd14321">
    <property type="entry name" value="UBA_IAPs"/>
    <property type="match status" value="1"/>
</dbReference>
<dbReference type="GO" id="GO:0004869">
    <property type="term" value="F:cysteine-type endopeptidase inhibitor activity"/>
    <property type="evidence" value="ECO:0007669"/>
    <property type="project" value="UniProtKB-ARBA"/>
</dbReference>
<dbReference type="GO" id="GO:0048471">
    <property type="term" value="C:perinuclear region of cytoplasm"/>
    <property type="evidence" value="ECO:0007669"/>
    <property type="project" value="UniProtKB-ARBA"/>
</dbReference>
<dbReference type="GO" id="GO:0070936">
    <property type="term" value="P:protein K48-linked ubiquitination"/>
    <property type="evidence" value="ECO:0007669"/>
    <property type="project" value="UniProtKB-ARBA"/>
</dbReference>
<dbReference type="GO" id="GO:0043066">
    <property type="term" value="P:negative regulation of apoptotic process"/>
    <property type="evidence" value="ECO:0007669"/>
    <property type="project" value="TreeGrafter"/>
</dbReference>
<dbReference type="PROSITE" id="PS01282">
    <property type="entry name" value="BIR_REPEAT_1"/>
    <property type="match status" value="1"/>
</dbReference>
<accession>A0A9P0CSN2</accession>
<dbReference type="OrthoDB" id="774873at2759"/>
<evidence type="ECO:0000256" key="5">
    <source>
        <dbReference type="ARBA" id="ARBA00022833"/>
    </source>
</evidence>
<proteinExistence type="inferred from homology"/>
<evidence type="ECO:0000256" key="3">
    <source>
        <dbReference type="ARBA" id="ARBA00022723"/>
    </source>
</evidence>
<keyword evidence="5" id="KW-0862">Zinc</keyword>
<dbReference type="Gene3D" id="3.30.40.10">
    <property type="entry name" value="Zinc/RING finger domain, C3HC4 (zinc finger)"/>
    <property type="match status" value="1"/>
</dbReference>
<dbReference type="InterPro" id="IPR013083">
    <property type="entry name" value="Znf_RING/FYVE/PHD"/>
</dbReference>
<dbReference type="InterPro" id="IPR001370">
    <property type="entry name" value="BIR_rpt"/>
</dbReference>
<organism evidence="9 10">
    <name type="scientific">Psylliodes chrysocephalus</name>
    <dbReference type="NCBI Taxonomy" id="3402493"/>
    <lineage>
        <taxon>Eukaryota</taxon>
        <taxon>Metazoa</taxon>
        <taxon>Ecdysozoa</taxon>
        <taxon>Arthropoda</taxon>
        <taxon>Hexapoda</taxon>
        <taxon>Insecta</taxon>
        <taxon>Pterygota</taxon>
        <taxon>Neoptera</taxon>
        <taxon>Endopterygota</taxon>
        <taxon>Coleoptera</taxon>
        <taxon>Polyphaga</taxon>
        <taxon>Cucujiformia</taxon>
        <taxon>Chrysomeloidea</taxon>
        <taxon>Chrysomelidae</taxon>
        <taxon>Galerucinae</taxon>
        <taxon>Alticini</taxon>
        <taxon>Psylliodes</taxon>
    </lineage>
</organism>
<gene>
    <name evidence="9" type="ORF">PSYICH_LOCUS9424</name>
</gene>
<feature type="domain" description="RING-type" evidence="8">
    <location>
        <begin position="487"/>
        <end position="522"/>
    </location>
</feature>
<evidence type="ECO:0000256" key="6">
    <source>
        <dbReference type="PROSITE-ProRule" id="PRU00175"/>
    </source>
</evidence>
<dbReference type="PROSITE" id="PS50089">
    <property type="entry name" value="ZF_RING_2"/>
    <property type="match status" value="1"/>
</dbReference>
<keyword evidence="4 6" id="KW-0863">Zinc-finger</keyword>
<dbReference type="EMBL" id="OV651815">
    <property type="protein sequence ID" value="CAH1108732.1"/>
    <property type="molecule type" value="Genomic_DNA"/>
</dbReference>
<dbReference type="GO" id="GO:0006915">
    <property type="term" value="P:apoptotic process"/>
    <property type="evidence" value="ECO:0007669"/>
    <property type="project" value="UniProtKB-KW"/>
</dbReference>
<dbReference type="Gene3D" id="1.10.8.10">
    <property type="entry name" value="DNA helicase RuvA subunit, C-terminal domain"/>
    <property type="match status" value="1"/>
</dbReference>
<keyword evidence="3" id="KW-0479">Metal-binding</keyword>
<dbReference type="SMART" id="SM00184">
    <property type="entry name" value="RING"/>
    <property type="match status" value="1"/>
</dbReference>
<dbReference type="GO" id="GO:0031398">
    <property type="term" value="P:positive regulation of protein ubiquitination"/>
    <property type="evidence" value="ECO:0007669"/>
    <property type="project" value="TreeGrafter"/>
</dbReference>
<keyword evidence="10" id="KW-1185">Reference proteome</keyword>
<evidence type="ECO:0000313" key="10">
    <source>
        <dbReference type="Proteomes" id="UP001153636"/>
    </source>
</evidence>
<reference evidence="9" key="1">
    <citation type="submission" date="2022-01" db="EMBL/GenBank/DDBJ databases">
        <authorList>
            <person name="King R."/>
        </authorList>
    </citation>
    <scope>NUCLEOTIDE SEQUENCE</scope>
</reference>
<dbReference type="PROSITE" id="PS50143">
    <property type="entry name" value="BIR_REPEAT_2"/>
    <property type="match status" value="3"/>
</dbReference>
<dbReference type="InterPro" id="IPR050784">
    <property type="entry name" value="IAP"/>
</dbReference>
<dbReference type="PANTHER" id="PTHR10044">
    <property type="entry name" value="INHIBITOR OF APOPTOSIS"/>
    <property type="match status" value="1"/>
</dbReference>
<dbReference type="FunFam" id="3.30.40.10:FF:000184">
    <property type="entry name" value="Baculoviral IAP repeat containing 2"/>
    <property type="match status" value="1"/>
</dbReference>
<dbReference type="GO" id="GO:0051726">
    <property type="term" value="P:regulation of cell cycle"/>
    <property type="evidence" value="ECO:0007669"/>
    <property type="project" value="TreeGrafter"/>
</dbReference>
<dbReference type="CDD" id="cd00022">
    <property type="entry name" value="BIR"/>
    <property type="match status" value="3"/>
</dbReference>
<dbReference type="GO" id="GO:0005634">
    <property type="term" value="C:nucleus"/>
    <property type="evidence" value="ECO:0007669"/>
    <property type="project" value="TreeGrafter"/>
</dbReference>
<evidence type="ECO:0000259" key="8">
    <source>
        <dbReference type="PROSITE" id="PS50089"/>
    </source>
</evidence>